<dbReference type="Pfam" id="PF07818">
    <property type="entry name" value="HCNGP"/>
    <property type="match status" value="1"/>
</dbReference>
<feature type="compositionally biased region" description="Basic and acidic residues" evidence="1">
    <location>
        <begin position="200"/>
        <end position="211"/>
    </location>
</feature>
<proteinExistence type="predicted"/>
<protein>
    <recommendedName>
        <fullName evidence="3">HCNGP-like protein</fullName>
    </recommendedName>
</protein>
<evidence type="ECO:0000256" key="1">
    <source>
        <dbReference type="SAM" id="MobiDB-lite"/>
    </source>
</evidence>
<evidence type="ECO:0000313" key="2">
    <source>
        <dbReference type="EMBL" id="CAE0108124.1"/>
    </source>
</evidence>
<feature type="compositionally biased region" description="Basic and acidic residues" evidence="1">
    <location>
        <begin position="225"/>
        <end position="234"/>
    </location>
</feature>
<reference evidence="2" key="1">
    <citation type="submission" date="2021-01" db="EMBL/GenBank/DDBJ databases">
        <authorList>
            <person name="Corre E."/>
            <person name="Pelletier E."/>
            <person name="Niang G."/>
            <person name="Scheremetjew M."/>
            <person name="Finn R."/>
            <person name="Kale V."/>
            <person name="Holt S."/>
            <person name="Cochrane G."/>
            <person name="Meng A."/>
            <person name="Brown T."/>
            <person name="Cohen L."/>
        </authorList>
    </citation>
    <scope>NUCLEOTIDE SEQUENCE</scope>
    <source>
        <strain evidence="2">CCMP281</strain>
    </source>
</reference>
<dbReference type="GO" id="GO:0006355">
    <property type="term" value="P:regulation of DNA-templated transcription"/>
    <property type="evidence" value="ECO:0007669"/>
    <property type="project" value="InterPro"/>
</dbReference>
<dbReference type="PANTHER" id="PTHR13464:SF0">
    <property type="entry name" value="SAP30-BINDING PROTEIN"/>
    <property type="match status" value="1"/>
</dbReference>
<name>A0A7S3AKY6_9EUKA</name>
<accession>A0A7S3AKY6</accession>
<dbReference type="InterPro" id="IPR012479">
    <property type="entry name" value="SAP30BP"/>
</dbReference>
<feature type="region of interest" description="Disordered" evidence="1">
    <location>
        <begin position="79"/>
        <end position="121"/>
    </location>
</feature>
<organism evidence="2">
    <name type="scientific">Haptolina ericina</name>
    <dbReference type="NCBI Taxonomy" id="156174"/>
    <lineage>
        <taxon>Eukaryota</taxon>
        <taxon>Haptista</taxon>
        <taxon>Haptophyta</taxon>
        <taxon>Prymnesiophyceae</taxon>
        <taxon>Prymnesiales</taxon>
        <taxon>Prymnesiaceae</taxon>
        <taxon>Haptolina</taxon>
    </lineage>
</organism>
<feature type="compositionally biased region" description="Low complexity" evidence="1">
    <location>
        <begin position="16"/>
        <end position="30"/>
    </location>
</feature>
<dbReference type="PANTHER" id="PTHR13464">
    <property type="entry name" value="TRANSCRIPTIONAL REGULATOR PROTEIN HCNGP"/>
    <property type="match status" value="1"/>
</dbReference>
<feature type="region of interest" description="Disordered" evidence="1">
    <location>
        <begin position="1"/>
        <end position="30"/>
    </location>
</feature>
<dbReference type="GO" id="GO:0005634">
    <property type="term" value="C:nucleus"/>
    <property type="evidence" value="ECO:0007669"/>
    <property type="project" value="TreeGrafter"/>
</dbReference>
<sequence>MLGLADYDSPIGAEDSPAPVAQAPAPAGSQPPVLLSIVDYFDDDKPEEPAPPAGLAVSLDDEALQRAVPRMVGGVQISVVKKTPPRPADEGNGVLPGDAVASDSTAASGPEFKLPDSPSGSVDQKLLEKFASLVEQTKKGYSVNDHIRNAKSFRNPDILEKLVNYFEVREFGTNYPPALYDPTDLNKEEHYDRLEEARRKWEERQARKPGEKIAFASGGTIDGADSAKPRKSKWDSSQTGAAEQPAKRPQP</sequence>
<evidence type="ECO:0008006" key="3">
    <source>
        <dbReference type="Google" id="ProtNLM"/>
    </source>
</evidence>
<dbReference type="EMBL" id="HBHX01015669">
    <property type="protein sequence ID" value="CAE0108124.1"/>
    <property type="molecule type" value="Transcribed_RNA"/>
</dbReference>
<dbReference type="AlphaFoldDB" id="A0A7S3AKY6"/>
<gene>
    <name evidence="2" type="ORF">HERI1096_LOCUS8784</name>
</gene>
<feature type="region of interest" description="Disordered" evidence="1">
    <location>
        <begin position="200"/>
        <end position="251"/>
    </location>
</feature>